<dbReference type="EMBL" id="UZWE01000028">
    <property type="protein sequence ID" value="VDS08524.1"/>
    <property type="molecule type" value="Genomic_DNA"/>
</dbReference>
<name>A0A3S4CYI6_9RHOB</name>
<dbReference type="Proteomes" id="UP000270743">
    <property type="component" value="Unassembled WGS sequence"/>
</dbReference>
<dbReference type="RefSeq" id="WP_126154188.1">
    <property type="nucleotide sequence ID" value="NZ_UZWE01000028.1"/>
</dbReference>
<keyword evidence="2" id="KW-1185">Reference proteome</keyword>
<organism evidence="1 2">
    <name type="scientific">Paracoccus haematequi</name>
    <dbReference type="NCBI Taxonomy" id="2491866"/>
    <lineage>
        <taxon>Bacteria</taxon>
        <taxon>Pseudomonadati</taxon>
        <taxon>Pseudomonadota</taxon>
        <taxon>Alphaproteobacteria</taxon>
        <taxon>Rhodobacterales</taxon>
        <taxon>Paracoccaceae</taxon>
        <taxon>Paracoccus</taxon>
    </lineage>
</organism>
<dbReference type="AlphaFoldDB" id="A0A3S4CYI6"/>
<sequence length="205" mass="21640">MRPALIALAGIAALAVAGPGAMGRLALHAGWDRPAAWLLSDPAARGVALYRLGDYAAADAAFARAGRSQTYNRGLSLAAVGDYPLSVAYFDAMLFANPADEQARANRDLVAAMYPPHRGESVVPGRIKGAGGLPAGQKPISELLATAAGPEQREGRVEARGLAATDQWLDTISDDPGEFLKLRIRAEFDRRAALGLIRPQEGDPW</sequence>
<dbReference type="InterPro" id="IPR011990">
    <property type="entry name" value="TPR-like_helical_dom_sf"/>
</dbReference>
<proteinExistence type="predicted"/>
<accession>A0A3S4CYI6</accession>
<evidence type="ECO:0000313" key="1">
    <source>
        <dbReference type="EMBL" id="VDS08524.1"/>
    </source>
</evidence>
<dbReference type="SUPFAM" id="SSF48452">
    <property type="entry name" value="TPR-like"/>
    <property type="match status" value="1"/>
</dbReference>
<dbReference type="OrthoDB" id="5801125at2"/>
<evidence type="ECO:0000313" key="2">
    <source>
        <dbReference type="Proteomes" id="UP000270743"/>
    </source>
</evidence>
<dbReference type="Gene3D" id="1.25.40.10">
    <property type="entry name" value="Tetratricopeptide repeat domain"/>
    <property type="match status" value="1"/>
</dbReference>
<evidence type="ECO:0008006" key="3">
    <source>
        <dbReference type="Google" id="ProtNLM"/>
    </source>
</evidence>
<gene>
    <name evidence="1" type="ORF">PARHAE_01708</name>
</gene>
<reference evidence="1 2" key="1">
    <citation type="submission" date="2018-12" db="EMBL/GenBank/DDBJ databases">
        <authorList>
            <person name="Criscuolo A."/>
        </authorList>
    </citation>
    <scope>NUCLEOTIDE SEQUENCE [LARGE SCALE GENOMIC DNA]</scope>
    <source>
        <strain evidence="1">ACIP1116241</strain>
    </source>
</reference>
<protein>
    <recommendedName>
        <fullName evidence="3">Ca-activated chloride channel family protein</fullName>
    </recommendedName>
</protein>